<keyword evidence="1" id="KW-0732">Signal</keyword>
<dbReference type="Gene3D" id="1.25.40.10">
    <property type="entry name" value="Tetratricopeptide repeat domain"/>
    <property type="match status" value="1"/>
</dbReference>
<evidence type="ECO:0000313" key="4">
    <source>
        <dbReference type="Proteomes" id="UP000242913"/>
    </source>
</evidence>
<keyword evidence="4" id="KW-1185">Reference proteome</keyword>
<dbReference type="InterPro" id="IPR011990">
    <property type="entry name" value="TPR-like_helical_dom_sf"/>
</dbReference>
<gene>
    <name evidence="3" type="ORF">X798_01575</name>
</gene>
<dbReference type="AlphaFoldDB" id="A0A238C293"/>
<organism evidence="3 4">
    <name type="scientific">Onchocerca flexuosa</name>
    <dbReference type="NCBI Taxonomy" id="387005"/>
    <lineage>
        <taxon>Eukaryota</taxon>
        <taxon>Metazoa</taxon>
        <taxon>Ecdysozoa</taxon>
        <taxon>Nematoda</taxon>
        <taxon>Chromadorea</taxon>
        <taxon>Rhabditida</taxon>
        <taxon>Spirurina</taxon>
        <taxon>Spiruromorpha</taxon>
        <taxon>Filarioidea</taxon>
        <taxon>Onchocercidae</taxon>
        <taxon>Onchocerca</taxon>
    </lineage>
</organism>
<evidence type="ECO:0000256" key="1">
    <source>
        <dbReference type="ARBA" id="ARBA00022729"/>
    </source>
</evidence>
<dbReference type="Pfam" id="PF13525">
    <property type="entry name" value="YfiO"/>
    <property type="match status" value="1"/>
</dbReference>
<sequence length="73" mass="8684">MVQSYANDYERIEAELYKETAKLFDEKKYKRAFRAFQKIENLHPFSYAAMKARLFCGVSHYKMGEYASAENQQ</sequence>
<name>A0A238C293_9BILA</name>
<protein>
    <recommendedName>
        <fullName evidence="2">Outer membrane lipoprotein BamD-like domain-containing protein</fullName>
    </recommendedName>
</protein>
<feature type="domain" description="Outer membrane lipoprotein BamD-like" evidence="2">
    <location>
        <begin position="13"/>
        <end position="70"/>
    </location>
</feature>
<evidence type="ECO:0000313" key="3">
    <source>
        <dbReference type="EMBL" id="OZC11160.1"/>
    </source>
</evidence>
<accession>A0A238C293</accession>
<dbReference type="OrthoDB" id="6411301at2759"/>
<proteinExistence type="predicted"/>
<dbReference type="InterPro" id="IPR039565">
    <property type="entry name" value="BamD-like"/>
</dbReference>
<evidence type="ECO:0000259" key="2">
    <source>
        <dbReference type="Pfam" id="PF13525"/>
    </source>
</evidence>
<dbReference type="Proteomes" id="UP000242913">
    <property type="component" value="Unassembled WGS sequence"/>
</dbReference>
<dbReference type="EMBL" id="KZ269981">
    <property type="protein sequence ID" value="OZC11160.1"/>
    <property type="molecule type" value="Genomic_DNA"/>
</dbReference>
<reference evidence="3 4" key="1">
    <citation type="submission" date="2015-12" db="EMBL/GenBank/DDBJ databases">
        <title>Draft genome of the nematode, Onchocerca flexuosa.</title>
        <authorList>
            <person name="Mitreva M."/>
        </authorList>
    </citation>
    <scope>NUCLEOTIDE SEQUENCE [LARGE SCALE GENOMIC DNA]</scope>
    <source>
        <strain evidence="3">Red Deer</strain>
    </source>
</reference>